<dbReference type="InterPro" id="IPR050167">
    <property type="entry name" value="Ser_Thr_protein_kinase"/>
</dbReference>
<evidence type="ECO:0000259" key="1">
    <source>
        <dbReference type="PROSITE" id="PS50011"/>
    </source>
</evidence>
<evidence type="ECO:0000313" key="4">
    <source>
        <dbReference type="Proteomes" id="UP000265703"/>
    </source>
</evidence>
<dbReference type="OrthoDB" id="2314769at2759"/>
<dbReference type="SMART" id="SM00671">
    <property type="entry name" value="SEL1"/>
    <property type="match status" value="3"/>
</dbReference>
<keyword evidence="2" id="KW-0418">Kinase</keyword>
<dbReference type="AlphaFoldDB" id="A0A397S0U3"/>
<dbReference type="PANTHER" id="PTHR23257">
    <property type="entry name" value="SERINE-THREONINE PROTEIN KINASE"/>
    <property type="match status" value="1"/>
</dbReference>
<comment type="caution">
    <text evidence="2">The sequence shown here is derived from an EMBL/GenBank/DDBJ whole genome shotgun (WGS) entry which is preliminary data.</text>
</comment>
<accession>A0A397S0U3</accession>
<reference evidence="2 4" key="1">
    <citation type="submission" date="2018-06" db="EMBL/GenBank/DDBJ databases">
        <title>Comparative genomics reveals the genomic features of Rhizophagus irregularis, R. cerebriforme, R. diaphanum and Gigaspora rosea, and their symbiotic lifestyle signature.</title>
        <authorList>
            <person name="Morin E."/>
            <person name="San Clemente H."/>
            <person name="Chen E.C.H."/>
            <person name="De La Providencia I."/>
            <person name="Hainaut M."/>
            <person name="Kuo A."/>
            <person name="Kohler A."/>
            <person name="Murat C."/>
            <person name="Tang N."/>
            <person name="Roy S."/>
            <person name="Loubradou J."/>
            <person name="Henrissat B."/>
            <person name="Grigoriev I.V."/>
            <person name="Corradi N."/>
            <person name="Roux C."/>
            <person name="Martin F.M."/>
        </authorList>
    </citation>
    <scope>NUCLEOTIDE SEQUENCE [LARGE SCALE GENOMIC DNA]</scope>
    <source>
        <strain evidence="2 4">DAOM 227022</strain>
    </source>
</reference>
<dbReference type="InterPro" id="IPR054000">
    <property type="entry name" value="MLKL_N"/>
</dbReference>
<feature type="domain" description="Protein kinase" evidence="1">
    <location>
        <begin position="219"/>
        <end position="494"/>
    </location>
</feature>
<gene>
    <name evidence="3" type="ORF">C1645_882800</name>
    <name evidence="2" type="ORF">C1645_882808</name>
</gene>
<proteinExistence type="predicted"/>
<dbReference type="Proteomes" id="UP000265703">
    <property type="component" value="Unassembled WGS sequence"/>
</dbReference>
<organism evidence="2 4">
    <name type="scientific">Glomus cerebriforme</name>
    <dbReference type="NCBI Taxonomy" id="658196"/>
    <lineage>
        <taxon>Eukaryota</taxon>
        <taxon>Fungi</taxon>
        <taxon>Fungi incertae sedis</taxon>
        <taxon>Mucoromycota</taxon>
        <taxon>Glomeromycotina</taxon>
        <taxon>Glomeromycetes</taxon>
        <taxon>Glomerales</taxon>
        <taxon>Glomeraceae</taxon>
        <taxon>Glomus</taxon>
    </lineage>
</organism>
<dbReference type="Gene3D" id="1.25.40.10">
    <property type="entry name" value="Tetratricopeptide repeat domain"/>
    <property type="match status" value="1"/>
</dbReference>
<dbReference type="InterPro" id="IPR000719">
    <property type="entry name" value="Prot_kinase_dom"/>
</dbReference>
<dbReference type="Gene3D" id="1.10.510.10">
    <property type="entry name" value="Transferase(Phosphotransferase) domain 1"/>
    <property type="match status" value="1"/>
</dbReference>
<dbReference type="Pfam" id="PF07714">
    <property type="entry name" value="PK_Tyr_Ser-Thr"/>
    <property type="match status" value="1"/>
</dbReference>
<dbReference type="SUPFAM" id="SSF81901">
    <property type="entry name" value="HCP-like"/>
    <property type="match status" value="1"/>
</dbReference>
<evidence type="ECO:0000313" key="3">
    <source>
        <dbReference type="EMBL" id="RIA79170.1"/>
    </source>
</evidence>
<keyword evidence="4" id="KW-1185">Reference proteome</keyword>
<dbReference type="InterPro" id="IPR001245">
    <property type="entry name" value="Ser-Thr/Tyr_kinase_cat_dom"/>
</dbReference>
<dbReference type="SUPFAM" id="SSF56112">
    <property type="entry name" value="Protein kinase-like (PK-like)"/>
    <property type="match status" value="1"/>
</dbReference>
<dbReference type="InterPro" id="IPR011009">
    <property type="entry name" value="Kinase-like_dom_sf"/>
</dbReference>
<dbReference type="InterPro" id="IPR008266">
    <property type="entry name" value="Tyr_kinase_AS"/>
</dbReference>
<dbReference type="CDD" id="cd21037">
    <property type="entry name" value="MLKL_NTD"/>
    <property type="match status" value="1"/>
</dbReference>
<dbReference type="EMBL" id="QKYT01001493">
    <property type="protein sequence ID" value="RIA79170.1"/>
    <property type="molecule type" value="Genomic_DNA"/>
</dbReference>
<dbReference type="GO" id="GO:0005524">
    <property type="term" value="F:ATP binding"/>
    <property type="evidence" value="ECO:0007669"/>
    <property type="project" value="InterPro"/>
</dbReference>
<dbReference type="InterPro" id="IPR036537">
    <property type="entry name" value="Adaptor_Cbl_N_dom_sf"/>
</dbReference>
<sequence>MKETFSSFDTSGSAQDHGMQIIQTAADVVKNLGPHFEIAISISTYILEIYDKAKTNKKICRVFADRVDLALTSIKYLRRHIDKDFEKFQEKSYFESFMHFIEVLENIKKFIEDVSEINGFKKFFVANVVNQQLNYIRDDFDHCYKSLQLAIAIDDVINREKENDDIKNDMNQLKGYYEDIKENFHLTDQKLSIIAAKIETLEKNSSILDKSKPPEIDMKELLDPEEPVYRNSIILKKYRTFNVACKPIKYSLNDDNPDSKKVKATLAIWNELGDCPYIIKFRGTSHLDGYKNIIVLDWADFGDLKTLYENMNLDWKLKLSMARDIFRGLCFLNHIRVLHHDVRCENVLVFDKFQCKITNFTLSHKTEFVTTKLFDNDNDKVIRMLPWMAPEKLKGYQKSNQQNKKIEPYTYACEMFSFGMLLWELSFNRIPYKNMEYDEIIEHVLSGKRETLDFENCPRDIFEGFTEIIKLAWQHDNQKRPTNQKVLKILESLYKSHENNSLSLSEETNNESQKSLSITSTISNDFVNVSENSVKHKVLDILPLSKGIEHHNTKAKKTKSEQDYRICWECFKAHSDIGNKTAMYWKGLYLWKGFVEKDQIEAKKLFKKAADAGIADAQLEYAFAYDSKNLKNPELPFNRKECLKYLTMAAENNNPTALYHLGISYYNGKMGLQKDEEKGIEYLKLSALSDNSKAIEALEKYEISL</sequence>
<dbReference type="Pfam" id="PF22215">
    <property type="entry name" value="MLKL_N"/>
    <property type="match status" value="1"/>
</dbReference>
<evidence type="ECO:0000313" key="2">
    <source>
        <dbReference type="EMBL" id="RIA79162.1"/>
    </source>
</evidence>
<dbReference type="InterPro" id="IPR006597">
    <property type="entry name" value="Sel1-like"/>
</dbReference>
<dbReference type="Gene3D" id="1.20.930.20">
    <property type="entry name" value="Adaptor protein Cbl, N-terminal domain"/>
    <property type="match status" value="1"/>
</dbReference>
<dbReference type="Pfam" id="PF08238">
    <property type="entry name" value="Sel1"/>
    <property type="match status" value="3"/>
</dbReference>
<keyword evidence="2" id="KW-0808">Transferase</keyword>
<dbReference type="EMBL" id="QKYT01001503">
    <property type="protein sequence ID" value="RIA79162.1"/>
    <property type="molecule type" value="Genomic_DNA"/>
</dbReference>
<name>A0A397S0U3_9GLOM</name>
<dbReference type="PANTHER" id="PTHR23257:SF963">
    <property type="entry name" value="AT08303P"/>
    <property type="match status" value="1"/>
</dbReference>
<dbReference type="InterPro" id="IPR011990">
    <property type="entry name" value="TPR-like_helical_dom_sf"/>
</dbReference>
<dbReference type="GO" id="GO:0004672">
    <property type="term" value="F:protein kinase activity"/>
    <property type="evidence" value="ECO:0007669"/>
    <property type="project" value="InterPro"/>
</dbReference>
<dbReference type="GO" id="GO:0005737">
    <property type="term" value="C:cytoplasm"/>
    <property type="evidence" value="ECO:0007669"/>
    <property type="project" value="TreeGrafter"/>
</dbReference>
<dbReference type="GO" id="GO:0007166">
    <property type="term" value="P:cell surface receptor signaling pathway"/>
    <property type="evidence" value="ECO:0007669"/>
    <property type="project" value="InterPro"/>
</dbReference>
<protein>
    <submittedName>
        <fullName evidence="2">Kinase-like domain-containing protein</fullName>
    </submittedName>
</protein>
<dbReference type="PROSITE" id="PS50011">
    <property type="entry name" value="PROTEIN_KINASE_DOM"/>
    <property type="match status" value="1"/>
</dbReference>
<dbReference type="PROSITE" id="PS00109">
    <property type="entry name" value="PROTEIN_KINASE_TYR"/>
    <property type="match status" value="1"/>
</dbReference>
<dbReference type="InterPro" id="IPR059179">
    <property type="entry name" value="MLKL-like_MCAfunc"/>
</dbReference>